<organism evidence="1 2">
    <name type="scientific">Scutellospora calospora</name>
    <dbReference type="NCBI Taxonomy" id="85575"/>
    <lineage>
        <taxon>Eukaryota</taxon>
        <taxon>Fungi</taxon>
        <taxon>Fungi incertae sedis</taxon>
        <taxon>Mucoromycota</taxon>
        <taxon>Glomeromycotina</taxon>
        <taxon>Glomeromycetes</taxon>
        <taxon>Diversisporales</taxon>
        <taxon>Gigasporaceae</taxon>
        <taxon>Scutellospora</taxon>
    </lineage>
</organism>
<accession>A0ACA9N312</accession>
<comment type="caution">
    <text evidence="1">The sequence shown here is derived from an EMBL/GenBank/DDBJ whole genome shotgun (WGS) entry which is preliminary data.</text>
</comment>
<proteinExistence type="predicted"/>
<protein>
    <submittedName>
        <fullName evidence="1">3178_t:CDS:1</fullName>
    </submittedName>
</protein>
<feature type="non-terminal residue" evidence="1">
    <location>
        <position position="1"/>
    </location>
</feature>
<sequence length="131" mass="15258">QEQKPLKIKEKCIISNCQVRYQPEDTSNSKESSNMINEVALMNQDIAFIGQDIGSTYGETSDNETYNFSPLPQSENLQFFVKQLLKDFYNAKLSLFYSSEDLLFFSDDNNKNDNMRSDKDYETEEESEEED</sequence>
<feature type="non-terminal residue" evidence="1">
    <location>
        <position position="131"/>
    </location>
</feature>
<reference evidence="1" key="1">
    <citation type="submission" date="2021-06" db="EMBL/GenBank/DDBJ databases">
        <authorList>
            <person name="Kallberg Y."/>
            <person name="Tangrot J."/>
            <person name="Rosling A."/>
        </authorList>
    </citation>
    <scope>NUCLEOTIDE SEQUENCE</scope>
    <source>
        <strain evidence="1">AU212A</strain>
    </source>
</reference>
<name>A0ACA9N312_9GLOM</name>
<dbReference type="EMBL" id="CAJVPM010018741">
    <property type="protein sequence ID" value="CAG8626400.1"/>
    <property type="molecule type" value="Genomic_DNA"/>
</dbReference>
<gene>
    <name evidence="1" type="ORF">SCALOS_LOCUS7818</name>
</gene>
<evidence type="ECO:0000313" key="1">
    <source>
        <dbReference type="EMBL" id="CAG8626400.1"/>
    </source>
</evidence>
<evidence type="ECO:0000313" key="2">
    <source>
        <dbReference type="Proteomes" id="UP000789860"/>
    </source>
</evidence>
<keyword evidence="2" id="KW-1185">Reference proteome</keyword>
<dbReference type="Proteomes" id="UP000789860">
    <property type="component" value="Unassembled WGS sequence"/>
</dbReference>